<gene>
    <name evidence="1" type="ORF">BJ508DRAFT_372202</name>
</gene>
<accession>A0A3N4ILU2</accession>
<name>A0A3N4ILU2_ASCIM</name>
<organism evidence="1 2">
    <name type="scientific">Ascobolus immersus RN42</name>
    <dbReference type="NCBI Taxonomy" id="1160509"/>
    <lineage>
        <taxon>Eukaryota</taxon>
        <taxon>Fungi</taxon>
        <taxon>Dikarya</taxon>
        <taxon>Ascomycota</taxon>
        <taxon>Pezizomycotina</taxon>
        <taxon>Pezizomycetes</taxon>
        <taxon>Pezizales</taxon>
        <taxon>Ascobolaceae</taxon>
        <taxon>Ascobolus</taxon>
    </lineage>
</organism>
<dbReference type="EMBL" id="ML119647">
    <property type="protein sequence ID" value="RPA87092.1"/>
    <property type="molecule type" value="Genomic_DNA"/>
</dbReference>
<proteinExistence type="predicted"/>
<protein>
    <submittedName>
        <fullName evidence="1">Uncharacterized protein</fullName>
    </submittedName>
</protein>
<dbReference type="AlphaFoldDB" id="A0A3N4ILU2"/>
<evidence type="ECO:0000313" key="1">
    <source>
        <dbReference type="EMBL" id="RPA87092.1"/>
    </source>
</evidence>
<evidence type="ECO:0000313" key="2">
    <source>
        <dbReference type="Proteomes" id="UP000275078"/>
    </source>
</evidence>
<sequence length="384" mass="45591">MLRGISVQPWVPPNLDIFQEQYPQSQAMSDTINIAKPAKKRHQLWSGPLHDHYKKLQATYSVVWEDLVMKRILRVLYDRREHPPVIPPLFHAAERYLYNVWQLSLFSLDPSLERSWCSRCKSENGCLSEKEHHKGYEDVWDLQWWLKNQYLLGEVFSCISREQHLQKRYRAGLFREEQAKLVEFVLEALMKSLDRLLEDWRGNFLPKLQQYSQSERNHLVQRFKECLEEDCLEACYFLSRFMLSEKLRSERLELLLLRHLKEAELNSEFVHRFREVTGSQKKPQYTEIGFTKYGSGDYVPRVFYDESVKAFLDAVTMNPRVRYNGSLEEYVLVDMKDGIRVHYDENLMGFLCTTNEGQITDFIYVVGKMPSLKNLGTERHSVRS</sequence>
<keyword evidence="2" id="KW-1185">Reference proteome</keyword>
<reference evidence="1 2" key="1">
    <citation type="journal article" date="2018" name="Nat. Ecol. Evol.">
        <title>Pezizomycetes genomes reveal the molecular basis of ectomycorrhizal truffle lifestyle.</title>
        <authorList>
            <person name="Murat C."/>
            <person name="Payen T."/>
            <person name="Noel B."/>
            <person name="Kuo A."/>
            <person name="Morin E."/>
            <person name="Chen J."/>
            <person name="Kohler A."/>
            <person name="Krizsan K."/>
            <person name="Balestrini R."/>
            <person name="Da Silva C."/>
            <person name="Montanini B."/>
            <person name="Hainaut M."/>
            <person name="Levati E."/>
            <person name="Barry K.W."/>
            <person name="Belfiori B."/>
            <person name="Cichocki N."/>
            <person name="Clum A."/>
            <person name="Dockter R.B."/>
            <person name="Fauchery L."/>
            <person name="Guy J."/>
            <person name="Iotti M."/>
            <person name="Le Tacon F."/>
            <person name="Lindquist E.A."/>
            <person name="Lipzen A."/>
            <person name="Malagnac F."/>
            <person name="Mello A."/>
            <person name="Molinier V."/>
            <person name="Miyauchi S."/>
            <person name="Poulain J."/>
            <person name="Riccioni C."/>
            <person name="Rubini A."/>
            <person name="Sitrit Y."/>
            <person name="Splivallo R."/>
            <person name="Traeger S."/>
            <person name="Wang M."/>
            <person name="Zifcakova L."/>
            <person name="Wipf D."/>
            <person name="Zambonelli A."/>
            <person name="Paolocci F."/>
            <person name="Nowrousian M."/>
            <person name="Ottonello S."/>
            <person name="Baldrian P."/>
            <person name="Spatafora J.W."/>
            <person name="Henrissat B."/>
            <person name="Nagy L.G."/>
            <person name="Aury J.M."/>
            <person name="Wincker P."/>
            <person name="Grigoriev I.V."/>
            <person name="Bonfante P."/>
            <person name="Martin F.M."/>
        </authorList>
    </citation>
    <scope>NUCLEOTIDE SEQUENCE [LARGE SCALE GENOMIC DNA]</scope>
    <source>
        <strain evidence="1 2">RN42</strain>
    </source>
</reference>
<dbReference type="Proteomes" id="UP000275078">
    <property type="component" value="Unassembled WGS sequence"/>
</dbReference>